<dbReference type="EMBL" id="AZLZ01002187">
    <property type="protein sequence ID" value="ETJ17348.1"/>
    <property type="molecule type" value="Genomic_DNA"/>
</dbReference>
<evidence type="ECO:0000313" key="1">
    <source>
        <dbReference type="EMBL" id="ETJ17348.1"/>
    </source>
</evidence>
<proteinExistence type="predicted"/>
<feature type="non-terminal residue" evidence="1">
    <location>
        <position position="1"/>
    </location>
</feature>
<reference evidence="1 2" key="1">
    <citation type="submission" date="2013-12" db="EMBL/GenBank/DDBJ databases">
        <title>A Varibaculum cambriense genome reconstructed from a premature infant gut community with otherwise low bacterial novelty that shifts toward anaerobic metabolism during the third week of life.</title>
        <authorList>
            <person name="Brown C.T."/>
            <person name="Sharon I."/>
            <person name="Thomas B.C."/>
            <person name="Castelle C.J."/>
            <person name="Morowitz M.J."/>
            <person name="Banfield J.F."/>
        </authorList>
    </citation>
    <scope>NUCLEOTIDE SEQUENCE [LARGE SCALE GENOMIC DNA]</scope>
    <source>
        <strain evidence="2">DORA_A_5_14_21</strain>
    </source>
</reference>
<accession>W1WGS0</accession>
<gene>
    <name evidence="1" type="ORF">Q609_ECAC02187G0002</name>
</gene>
<comment type="caution">
    <text evidence="1">The sequence shown here is derived from an EMBL/GenBank/DDBJ whole genome shotgun (WGS) entry which is preliminary data.</text>
</comment>
<organism evidence="1 2">
    <name type="scientific">Escherichia coli DORA_A_5_14_21</name>
    <dbReference type="NCBI Taxonomy" id="1403943"/>
    <lineage>
        <taxon>Bacteria</taxon>
        <taxon>Pseudomonadati</taxon>
        <taxon>Pseudomonadota</taxon>
        <taxon>Gammaproteobacteria</taxon>
        <taxon>Enterobacterales</taxon>
        <taxon>Enterobacteriaceae</taxon>
        <taxon>Escherichia</taxon>
    </lineage>
</organism>
<sequence>WRAGLRAVTGLVSDEGSNIVLNDELMLMVFLS</sequence>
<evidence type="ECO:0000313" key="2">
    <source>
        <dbReference type="Proteomes" id="UP000018853"/>
    </source>
</evidence>
<dbReference type="AlphaFoldDB" id="W1WGS0"/>
<protein>
    <submittedName>
        <fullName evidence="1">Uncharacterized protein</fullName>
    </submittedName>
</protein>
<dbReference type="Proteomes" id="UP000018853">
    <property type="component" value="Unassembled WGS sequence"/>
</dbReference>
<name>W1WGS0_ECOLX</name>